<evidence type="ECO:0000256" key="10">
    <source>
        <dbReference type="ARBA" id="ARBA00048594"/>
    </source>
</evidence>
<comment type="catalytic activity">
    <reaction evidence="10 11">
        <text>GMP + ATP = GDP + ADP</text>
        <dbReference type="Rhea" id="RHEA:20780"/>
        <dbReference type="ChEBI" id="CHEBI:30616"/>
        <dbReference type="ChEBI" id="CHEBI:58115"/>
        <dbReference type="ChEBI" id="CHEBI:58189"/>
        <dbReference type="ChEBI" id="CHEBI:456216"/>
        <dbReference type="EC" id="2.7.4.8"/>
    </reaction>
</comment>
<dbReference type="Pfam" id="PF00625">
    <property type="entry name" value="Guanylate_kin"/>
    <property type="match status" value="1"/>
</dbReference>
<evidence type="ECO:0000256" key="6">
    <source>
        <dbReference type="ARBA" id="ARBA00022741"/>
    </source>
</evidence>
<keyword evidence="5 11" id="KW-0808">Transferase</keyword>
<name>A0A934WQG0_9FIRM</name>
<dbReference type="SUPFAM" id="SSF52540">
    <property type="entry name" value="P-loop containing nucleoside triphosphate hydrolases"/>
    <property type="match status" value="1"/>
</dbReference>
<dbReference type="EC" id="2.7.4.8" evidence="3 11"/>
<dbReference type="PANTHER" id="PTHR23117">
    <property type="entry name" value="GUANYLATE KINASE-RELATED"/>
    <property type="match status" value="1"/>
</dbReference>
<comment type="function">
    <text evidence="1 11">Essential for recycling GMP and indirectly, cGMP.</text>
</comment>
<comment type="caution">
    <text evidence="13">The sequence shown here is derived from an EMBL/GenBank/DDBJ whole genome shotgun (WGS) entry which is preliminary data.</text>
</comment>
<gene>
    <name evidence="11 13" type="primary">gmk</name>
    <name evidence="13" type="ORF">JKK62_03660</name>
</gene>
<dbReference type="PANTHER" id="PTHR23117:SF13">
    <property type="entry name" value="GUANYLATE KINASE"/>
    <property type="match status" value="1"/>
</dbReference>
<dbReference type="GO" id="GO:0004385">
    <property type="term" value="F:GMP kinase activity"/>
    <property type="evidence" value="ECO:0007669"/>
    <property type="project" value="UniProtKB-UniRule"/>
</dbReference>
<comment type="subcellular location">
    <subcellularLocation>
        <location evidence="11">Cytoplasm</location>
    </subcellularLocation>
</comment>
<evidence type="ECO:0000256" key="4">
    <source>
        <dbReference type="ARBA" id="ARBA00016296"/>
    </source>
</evidence>
<keyword evidence="11" id="KW-0963">Cytoplasm</keyword>
<dbReference type="InterPro" id="IPR008145">
    <property type="entry name" value="GK/Ca_channel_bsu"/>
</dbReference>
<dbReference type="RefSeq" id="WP_186833466.1">
    <property type="nucleotide sequence ID" value="NZ_JAEQMG010000041.1"/>
</dbReference>
<organism evidence="13 14">
    <name type="scientific">Ruminococcus difficilis</name>
    <dbReference type="NCBI Taxonomy" id="2763069"/>
    <lineage>
        <taxon>Bacteria</taxon>
        <taxon>Bacillati</taxon>
        <taxon>Bacillota</taxon>
        <taxon>Clostridia</taxon>
        <taxon>Eubacteriales</taxon>
        <taxon>Oscillospiraceae</taxon>
        <taxon>Ruminococcus</taxon>
    </lineage>
</organism>
<dbReference type="NCBIfam" id="TIGR03263">
    <property type="entry name" value="guanyl_kin"/>
    <property type="match status" value="1"/>
</dbReference>
<dbReference type="Proteomes" id="UP000633365">
    <property type="component" value="Unassembled WGS sequence"/>
</dbReference>
<evidence type="ECO:0000256" key="3">
    <source>
        <dbReference type="ARBA" id="ARBA00012961"/>
    </source>
</evidence>
<evidence type="ECO:0000256" key="9">
    <source>
        <dbReference type="ARBA" id="ARBA00030128"/>
    </source>
</evidence>
<evidence type="ECO:0000256" key="7">
    <source>
        <dbReference type="ARBA" id="ARBA00022777"/>
    </source>
</evidence>
<dbReference type="InterPro" id="IPR027417">
    <property type="entry name" value="P-loop_NTPase"/>
</dbReference>
<keyword evidence="14" id="KW-1185">Reference proteome</keyword>
<proteinExistence type="inferred from homology"/>
<dbReference type="InterPro" id="IPR017665">
    <property type="entry name" value="Guanylate_kinase"/>
</dbReference>
<dbReference type="PROSITE" id="PS50052">
    <property type="entry name" value="GUANYLATE_KINASE_2"/>
    <property type="match status" value="1"/>
</dbReference>
<evidence type="ECO:0000313" key="14">
    <source>
        <dbReference type="Proteomes" id="UP000633365"/>
    </source>
</evidence>
<evidence type="ECO:0000256" key="5">
    <source>
        <dbReference type="ARBA" id="ARBA00022679"/>
    </source>
</evidence>
<accession>A0A934WQG0</accession>
<dbReference type="HAMAP" id="MF_00328">
    <property type="entry name" value="Guanylate_kinase"/>
    <property type="match status" value="1"/>
</dbReference>
<keyword evidence="8 11" id="KW-0067">ATP-binding</keyword>
<dbReference type="FunFam" id="3.30.63.10:FF:000002">
    <property type="entry name" value="Guanylate kinase 1"/>
    <property type="match status" value="1"/>
</dbReference>
<dbReference type="SMART" id="SM00072">
    <property type="entry name" value="GuKc"/>
    <property type="match status" value="1"/>
</dbReference>
<dbReference type="InterPro" id="IPR020590">
    <property type="entry name" value="Guanylate_kinase_CS"/>
</dbReference>
<dbReference type="Gene3D" id="3.30.63.10">
    <property type="entry name" value="Guanylate Kinase phosphate binding domain"/>
    <property type="match status" value="1"/>
</dbReference>
<evidence type="ECO:0000256" key="11">
    <source>
        <dbReference type="HAMAP-Rule" id="MF_00328"/>
    </source>
</evidence>
<keyword evidence="7 11" id="KW-0418">Kinase</keyword>
<comment type="similarity">
    <text evidence="2 11">Belongs to the guanylate kinase family.</text>
</comment>
<dbReference type="GO" id="GO:0005524">
    <property type="term" value="F:ATP binding"/>
    <property type="evidence" value="ECO:0007669"/>
    <property type="project" value="UniProtKB-UniRule"/>
</dbReference>
<dbReference type="Gene3D" id="3.40.50.300">
    <property type="entry name" value="P-loop containing nucleotide triphosphate hydrolases"/>
    <property type="match status" value="1"/>
</dbReference>
<feature type="binding site" evidence="11">
    <location>
        <begin position="12"/>
        <end position="19"/>
    </location>
    <ligand>
        <name>ATP</name>
        <dbReference type="ChEBI" id="CHEBI:30616"/>
    </ligand>
</feature>
<dbReference type="PROSITE" id="PS00856">
    <property type="entry name" value="GUANYLATE_KINASE_1"/>
    <property type="match status" value="1"/>
</dbReference>
<dbReference type="AlphaFoldDB" id="A0A934WQG0"/>
<protein>
    <recommendedName>
        <fullName evidence="4 11">Guanylate kinase</fullName>
        <ecNumber evidence="3 11">2.7.4.8</ecNumber>
    </recommendedName>
    <alternativeName>
        <fullName evidence="9 11">GMP kinase</fullName>
    </alternativeName>
</protein>
<evidence type="ECO:0000256" key="1">
    <source>
        <dbReference type="ARBA" id="ARBA00003531"/>
    </source>
</evidence>
<feature type="domain" description="Guanylate kinase-like" evidence="12">
    <location>
        <begin position="5"/>
        <end position="183"/>
    </location>
</feature>
<evidence type="ECO:0000256" key="8">
    <source>
        <dbReference type="ARBA" id="ARBA00022840"/>
    </source>
</evidence>
<dbReference type="CDD" id="cd00071">
    <property type="entry name" value="GMPK"/>
    <property type="match status" value="1"/>
</dbReference>
<dbReference type="EMBL" id="JAEQMG010000041">
    <property type="protein sequence ID" value="MBK6087758.1"/>
    <property type="molecule type" value="Genomic_DNA"/>
</dbReference>
<dbReference type="GO" id="GO:0005829">
    <property type="term" value="C:cytosol"/>
    <property type="evidence" value="ECO:0007669"/>
    <property type="project" value="TreeGrafter"/>
</dbReference>
<evidence type="ECO:0000259" key="12">
    <source>
        <dbReference type="PROSITE" id="PS50052"/>
    </source>
</evidence>
<reference evidence="13" key="1">
    <citation type="submission" date="2021-01" db="EMBL/GenBank/DDBJ databases">
        <title>Genome public.</title>
        <authorList>
            <person name="Liu C."/>
            <person name="Sun Q."/>
        </authorList>
    </citation>
    <scope>NUCLEOTIDE SEQUENCE</scope>
    <source>
        <strain evidence="13">M6</strain>
    </source>
</reference>
<evidence type="ECO:0000256" key="2">
    <source>
        <dbReference type="ARBA" id="ARBA00005790"/>
    </source>
</evidence>
<evidence type="ECO:0000313" key="13">
    <source>
        <dbReference type="EMBL" id="MBK6087758.1"/>
    </source>
</evidence>
<dbReference type="InterPro" id="IPR008144">
    <property type="entry name" value="Guanylate_kin-like_dom"/>
</dbReference>
<sequence length="189" mass="21557">MENKGLLIVYTGASGVGKGTIMKMLLKRNPNLRLSVSATTRKPRLGEQDGREYYFVSHERFDEMIAENGFLEHAEYVGNKYGTPKEPVFRMLDEGLDVILEIEVKGFLQIKKACPDCVTIFIAPPSFKELQLRLQGRGTESEEVIAERLRIAQEEMQHQHLFDYVVVNDDLERAVNEVLSIIAENKKKV</sequence>
<keyword evidence="6 11" id="KW-0547">Nucleotide-binding</keyword>